<feature type="non-terminal residue" evidence="1">
    <location>
        <position position="71"/>
    </location>
</feature>
<reference evidence="1" key="2">
    <citation type="submission" date="2023-05" db="EMBL/GenBank/DDBJ databases">
        <authorList>
            <person name="Fouks B."/>
        </authorList>
    </citation>
    <scope>NUCLEOTIDE SEQUENCE</scope>
    <source>
        <strain evidence="1">Stay&amp;Tobe</strain>
        <tissue evidence="1">Testes</tissue>
    </source>
</reference>
<organism evidence="1 2">
    <name type="scientific">Diploptera punctata</name>
    <name type="common">Pacific beetle cockroach</name>
    <dbReference type="NCBI Taxonomy" id="6984"/>
    <lineage>
        <taxon>Eukaryota</taxon>
        <taxon>Metazoa</taxon>
        <taxon>Ecdysozoa</taxon>
        <taxon>Arthropoda</taxon>
        <taxon>Hexapoda</taxon>
        <taxon>Insecta</taxon>
        <taxon>Pterygota</taxon>
        <taxon>Neoptera</taxon>
        <taxon>Polyneoptera</taxon>
        <taxon>Dictyoptera</taxon>
        <taxon>Blattodea</taxon>
        <taxon>Blaberoidea</taxon>
        <taxon>Blaberidae</taxon>
        <taxon>Diplopterinae</taxon>
        <taxon>Diploptera</taxon>
    </lineage>
</organism>
<evidence type="ECO:0000313" key="1">
    <source>
        <dbReference type="EMBL" id="KAJ9575175.1"/>
    </source>
</evidence>
<feature type="non-terminal residue" evidence="1">
    <location>
        <position position="1"/>
    </location>
</feature>
<dbReference type="AlphaFoldDB" id="A0AAD7Z7G6"/>
<comment type="caution">
    <text evidence="1">The sequence shown here is derived from an EMBL/GenBank/DDBJ whole genome shotgun (WGS) entry which is preliminary data.</text>
</comment>
<proteinExistence type="predicted"/>
<protein>
    <submittedName>
        <fullName evidence="1">Uncharacterized protein</fullName>
    </submittedName>
</protein>
<reference evidence="1" key="1">
    <citation type="journal article" date="2023" name="IScience">
        <title>Live-bearing cockroach genome reveals convergent evolutionary mechanisms linked to viviparity in insects and beyond.</title>
        <authorList>
            <person name="Fouks B."/>
            <person name="Harrison M.C."/>
            <person name="Mikhailova A.A."/>
            <person name="Marchal E."/>
            <person name="English S."/>
            <person name="Carruthers M."/>
            <person name="Jennings E.C."/>
            <person name="Chiamaka E.L."/>
            <person name="Frigard R.A."/>
            <person name="Pippel M."/>
            <person name="Attardo G.M."/>
            <person name="Benoit J.B."/>
            <person name="Bornberg-Bauer E."/>
            <person name="Tobe S.S."/>
        </authorList>
    </citation>
    <scope>NUCLEOTIDE SEQUENCE</scope>
    <source>
        <strain evidence="1">Stay&amp;Tobe</strain>
    </source>
</reference>
<keyword evidence="2" id="KW-1185">Reference proteome</keyword>
<gene>
    <name evidence="1" type="ORF">L9F63_025873</name>
</gene>
<dbReference type="Proteomes" id="UP001233999">
    <property type="component" value="Unassembled WGS sequence"/>
</dbReference>
<name>A0AAD7Z7G6_DIPPU</name>
<dbReference type="EMBL" id="JASPKZ010010174">
    <property type="protein sequence ID" value="KAJ9575175.1"/>
    <property type="molecule type" value="Genomic_DNA"/>
</dbReference>
<evidence type="ECO:0000313" key="2">
    <source>
        <dbReference type="Proteomes" id="UP001233999"/>
    </source>
</evidence>
<sequence length="71" mass="8257">VYIDVAKIVYYFIIIIMNKFVLGHVACTVNLAKMVLIFPPMFWFPRVSFSMLLSVHLAYSGEWGGAKRMRR</sequence>
<accession>A0AAD7Z7G6</accession>